<name>A0A9P4TLF1_CURKU</name>
<evidence type="ECO:0000313" key="2">
    <source>
        <dbReference type="Proteomes" id="UP000801428"/>
    </source>
</evidence>
<comment type="caution">
    <text evidence="1">The sequence shown here is derived from an EMBL/GenBank/DDBJ whole genome shotgun (WGS) entry which is preliminary data.</text>
</comment>
<reference evidence="1" key="1">
    <citation type="submission" date="2019-04" db="EMBL/GenBank/DDBJ databases">
        <title>Sequencing of skin fungus with MAO and IRED activity.</title>
        <authorList>
            <person name="Marsaioli A.J."/>
            <person name="Bonatto J.M.C."/>
            <person name="Reis Junior O."/>
        </authorList>
    </citation>
    <scope>NUCLEOTIDE SEQUENCE</scope>
    <source>
        <strain evidence="1">30M1</strain>
    </source>
</reference>
<accession>A0A9P4TLF1</accession>
<dbReference type="AlphaFoldDB" id="A0A9P4TLF1"/>
<evidence type="ECO:0000313" key="1">
    <source>
        <dbReference type="EMBL" id="KAF3007771.1"/>
    </source>
</evidence>
<proteinExistence type="predicted"/>
<dbReference type="EMBL" id="SWKU01000004">
    <property type="protein sequence ID" value="KAF3007771.1"/>
    <property type="molecule type" value="Genomic_DNA"/>
</dbReference>
<protein>
    <submittedName>
        <fullName evidence="1">Uncharacterized protein</fullName>
    </submittedName>
</protein>
<dbReference type="Proteomes" id="UP000801428">
    <property type="component" value="Unassembled WGS sequence"/>
</dbReference>
<sequence>MAASLDNNSTETRLTKTLATNDTFSVRRHDVYLQKYQPITIHKDWYSYRSLPDARQAHEALQALAQRYSVAGVTNETHVDHSFSIVGADKTRAFWVVEVGHARALEIVDFDDN</sequence>
<organism evidence="1 2">
    <name type="scientific">Curvularia kusanoi</name>
    <name type="common">Cochliobolus kusanoi</name>
    <dbReference type="NCBI Taxonomy" id="90978"/>
    <lineage>
        <taxon>Eukaryota</taxon>
        <taxon>Fungi</taxon>
        <taxon>Dikarya</taxon>
        <taxon>Ascomycota</taxon>
        <taxon>Pezizomycotina</taxon>
        <taxon>Dothideomycetes</taxon>
        <taxon>Pleosporomycetidae</taxon>
        <taxon>Pleosporales</taxon>
        <taxon>Pleosporineae</taxon>
        <taxon>Pleosporaceae</taxon>
        <taxon>Curvularia</taxon>
    </lineage>
</organism>
<keyword evidence="2" id="KW-1185">Reference proteome</keyword>
<gene>
    <name evidence="1" type="ORF">E8E13_010224</name>
</gene>